<evidence type="ECO:0000256" key="2">
    <source>
        <dbReference type="ARBA" id="ARBA00022448"/>
    </source>
</evidence>
<dbReference type="InterPro" id="IPR035906">
    <property type="entry name" value="MetI-like_sf"/>
</dbReference>
<dbReference type="PROSITE" id="PS50928">
    <property type="entry name" value="ABC_TM1"/>
    <property type="match status" value="1"/>
</dbReference>
<gene>
    <name evidence="9" type="ORF">GA0070614_6005</name>
</gene>
<evidence type="ECO:0000313" key="10">
    <source>
        <dbReference type="Proteomes" id="UP000198215"/>
    </source>
</evidence>
<feature type="transmembrane region" description="Helical" evidence="7">
    <location>
        <begin position="98"/>
        <end position="115"/>
    </location>
</feature>
<dbReference type="CDD" id="cd06261">
    <property type="entry name" value="TM_PBP2"/>
    <property type="match status" value="1"/>
</dbReference>
<dbReference type="OrthoDB" id="9794684at2"/>
<dbReference type="Gene3D" id="1.10.3720.10">
    <property type="entry name" value="MetI-like"/>
    <property type="match status" value="1"/>
</dbReference>
<keyword evidence="10" id="KW-1185">Reference proteome</keyword>
<feature type="domain" description="ABC transmembrane type-1" evidence="8">
    <location>
        <begin position="65"/>
        <end position="256"/>
    </location>
</feature>
<name>A0A1C5K1Z3_9ACTN</name>
<evidence type="ECO:0000256" key="6">
    <source>
        <dbReference type="ARBA" id="ARBA00023136"/>
    </source>
</evidence>
<evidence type="ECO:0000256" key="7">
    <source>
        <dbReference type="RuleBase" id="RU363032"/>
    </source>
</evidence>
<dbReference type="AlphaFoldDB" id="A0A1C5K1Z3"/>
<dbReference type="GO" id="GO:0055085">
    <property type="term" value="P:transmembrane transport"/>
    <property type="evidence" value="ECO:0007669"/>
    <property type="project" value="InterPro"/>
</dbReference>
<keyword evidence="5 7" id="KW-1133">Transmembrane helix</keyword>
<sequence length="271" mass="29233">MLATLGRRAILASYAILIVVPLTVILFGTFKTTGALFDNPFAPPTSLSTQNYRTVLTEQNLSGAFVNSAVVTAASVTLTLFLGSLAAYGVARIPGWRGWLIFGFLVLGMSVPAQANMIPQYVLFGRLGLLDSLLGLILINVVVTLPVAVFILGGFMRTLPSTLYEASSIDGSGPWRTYRSIIMPLSLPSLAATAIFLFVMHWNELLYPLLFIQSAEKRTLPLALLSFQGEFQTDYPLLFTGVVLASLPVVVGYVLLQRYFVAGMTSGAVKG</sequence>
<evidence type="ECO:0000313" key="9">
    <source>
        <dbReference type="EMBL" id="SCG76777.1"/>
    </source>
</evidence>
<feature type="transmembrane region" description="Helical" evidence="7">
    <location>
        <begin position="180"/>
        <end position="202"/>
    </location>
</feature>
<proteinExistence type="inferred from homology"/>
<dbReference type="Proteomes" id="UP000198215">
    <property type="component" value="Chromosome I"/>
</dbReference>
<dbReference type="SUPFAM" id="SSF161098">
    <property type="entry name" value="MetI-like"/>
    <property type="match status" value="1"/>
</dbReference>
<keyword evidence="2 7" id="KW-0813">Transport</keyword>
<evidence type="ECO:0000259" key="8">
    <source>
        <dbReference type="PROSITE" id="PS50928"/>
    </source>
</evidence>
<feature type="transmembrane region" description="Helical" evidence="7">
    <location>
        <begin position="69"/>
        <end position="91"/>
    </location>
</feature>
<dbReference type="GO" id="GO:0005886">
    <property type="term" value="C:plasma membrane"/>
    <property type="evidence" value="ECO:0007669"/>
    <property type="project" value="UniProtKB-SubCell"/>
</dbReference>
<dbReference type="Pfam" id="PF00528">
    <property type="entry name" value="BPD_transp_1"/>
    <property type="match status" value="1"/>
</dbReference>
<dbReference type="PANTHER" id="PTHR43744:SF12">
    <property type="entry name" value="ABC TRANSPORTER PERMEASE PROTEIN MG189-RELATED"/>
    <property type="match status" value="1"/>
</dbReference>
<evidence type="ECO:0000256" key="5">
    <source>
        <dbReference type="ARBA" id="ARBA00022989"/>
    </source>
</evidence>
<comment type="subcellular location">
    <subcellularLocation>
        <location evidence="1 7">Cell membrane</location>
        <topology evidence="1 7">Multi-pass membrane protein</topology>
    </subcellularLocation>
</comment>
<evidence type="ECO:0000256" key="1">
    <source>
        <dbReference type="ARBA" id="ARBA00004651"/>
    </source>
</evidence>
<accession>A0A1C5K1Z3</accession>
<keyword evidence="6 7" id="KW-0472">Membrane</keyword>
<evidence type="ECO:0000256" key="3">
    <source>
        <dbReference type="ARBA" id="ARBA00022475"/>
    </source>
</evidence>
<reference evidence="10" key="1">
    <citation type="submission" date="2016-06" db="EMBL/GenBank/DDBJ databases">
        <authorList>
            <person name="Varghese N."/>
            <person name="Submissions Spin"/>
        </authorList>
    </citation>
    <scope>NUCLEOTIDE SEQUENCE [LARGE SCALE GENOMIC DNA]</scope>
    <source>
        <strain evidence="10">DSM 45161</strain>
    </source>
</reference>
<feature type="transmembrane region" description="Helical" evidence="7">
    <location>
        <begin position="235"/>
        <end position="256"/>
    </location>
</feature>
<evidence type="ECO:0000256" key="4">
    <source>
        <dbReference type="ARBA" id="ARBA00022692"/>
    </source>
</evidence>
<protein>
    <submittedName>
        <fullName evidence="9">Carbohydrate ABC transporter membrane protein 2, CUT1 family</fullName>
    </submittedName>
</protein>
<feature type="transmembrane region" description="Helical" evidence="7">
    <location>
        <begin position="135"/>
        <end position="159"/>
    </location>
</feature>
<organism evidence="9 10">
    <name type="scientific">Micromonospora coxensis</name>
    <dbReference type="NCBI Taxonomy" id="356852"/>
    <lineage>
        <taxon>Bacteria</taxon>
        <taxon>Bacillati</taxon>
        <taxon>Actinomycetota</taxon>
        <taxon>Actinomycetes</taxon>
        <taxon>Micromonosporales</taxon>
        <taxon>Micromonosporaceae</taxon>
        <taxon>Micromonospora</taxon>
    </lineage>
</organism>
<dbReference type="EMBL" id="LT607753">
    <property type="protein sequence ID" value="SCG76777.1"/>
    <property type="molecule type" value="Genomic_DNA"/>
</dbReference>
<comment type="similarity">
    <text evidence="7">Belongs to the binding-protein-dependent transport system permease family.</text>
</comment>
<keyword evidence="4 7" id="KW-0812">Transmembrane</keyword>
<dbReference type="RefSeq" id="WP_088979029.1">
    <property type="nucleotide sequence ID" value="NZ_LT607753.1"/>
</dbReference>
<feature type="transmembrane region" description="Helical" evidence="7">
    <location>
        <begin position="12"/>
        <end position="30"/>
    </location>
</feature>
<dbReference type="PANTHER" id="PTHR43744">
    <property type="entry name" value="ABC TRANSPORTER PERMEASE PROTEIN MG189-RELATED-RELATED"/>
    <property type="match status" value="1"/>
</dbReference>
<dbReference type="InterPro" id="IPR000515">
    <property type="entry name" value="MetI-like"/>
</dbReference>
<keyword evidence="3" id="KW-1003">Cell membrane</keyword>